<dbReference type="SUPFAM" id="SSF46689">
    <property type="entry name" value="Homeodomain-like"/>
    <property type="match status" value="1"/>
</dbReference>
<feature type="compositionally biased region" description="Basic and acidic residues" evidence="1">
    <location>
        <begin position="108"/>
        <end position="118"/>
    </location>
</feature>
<name>A0A8H4NEY6_9HYPO</name>
<dbReference type="PROSITE" id="PS50090">
    <property type="entry name" value="MYB_LIKE"/>
    <property type="match status" value="1"/>
</dbReference>
<reference evidence="3 4" key="1">
    <citation type="submission" date="2020-01" db="EMBL/GenBank/DDBJ databases">
        <title>Identification and distribution of gene clusters putatively required for synthesis of sphingolipid metabolism inhibitors in phylogenetically diverse species of the filamentous fungus Fusarium.</title>
        <authorList>
            <person name="Kim H.-S."/>
            <person name="Busman M."/>
            <person name="Brown D.W."/>
            <person name="Divon H."/>
            <person name="Uhlig S."/>
            <person name="Proctor R.H."/>
        </authorList>
    </citation>
    <scope>NUCLEOTIDE SEQUENCE [LARGE SCALE GENOMIC DNA]</scope>
    <source>
        <strain evidence="3 4">NRRL 13308</strain>
    </source>
</reference>
<protein>
    <recommendedName>
        <fullName evidence="2">Myb-like domain-containing protein</fullName>
    </recommendedName>
</protein>
<dbReference type="AlphaFoldDB" id="A0A8H4NEY6"/>
<dbReference type="Gene3D" id="1.10.10.60">
    <property type="entry name" value="Homeodomain-like"/>
    <property type="match status" value="1"/>
</dbReference>
<evidence type="ECO:0000256" key="1">
    <source>
        <dbReference type="SAM" id="MobiDB-lite"/>
    </source>
</evidence>
<organism evidence="3 4">
    <name type="scientific">Fusarium acutatum</name>
    <dbReference type="NCBI Taxonomy" id="78861"/>
    <lineage>
        <taxon>Eukaryota</taxon>
        <taxon>Fungi</taxon>
        <taxon>Dikarya</taxon>
        <taxon>Ascomycota</taxon>
        <taxon>Pezizomycotina</taxon>
        <taxon>Sordariomycetes</taxon>
        <taxon>Hypocreomycetidae</taxon>
        <taxon>Hypocreales</taxon>
        <taxon>Nectriaceae</taxon>
        <taxon>Fusarium</taxon>
        <taxon>Fusarium fujikuroi species complex</taxon>
    </lineage>
</organism>
<dbReference type="InterPro" id="IPR009057">
    <property type="entry name" value="Homeodomain-like_sf"/>
</dbReference>
<gene>
    <name evidence="3" type="ORF">FACUT_12353</name>
</gene>
<dbReference type="Proteomes" id="UP000536711">
    <property type="component" value="Unassembled WGS sequence"/>
</dbReference>
<dbReference type="EMBL" id="JAADJF010000444">
    <property type="protein sequence ID" value="KAF4417257.1"/>
    <property type="molecule type" value="Genomic_DNA"/>
</dbReference>
<dbReference type="OrthoDB" id="4985370at2759"/>
<comment type="caution">
    <text evidence="3">The sequence shown here is derived from an EMBL/GenBank/DDBJ whole genome shotgun (WGS) entry which is preliminary data.</text>
</comment>
<feature type="domain" description="Myb-like" evidence="2">
    <location>
        <begin position="46"/>
        <end position="87"/>
    </location>
</feature>
<evidence type="ECO:0000313" key="3">
    <source>
        <dbReference type="EMBL" id="KAF4417257.1"/>
    </source>
</evidence>
<evidence type="ECO:0000259" key="2">
    <source>
        <dbReference type="PROSITE" id="PS50090"/>
    </source>
</evidence>
<keyword evidence="4" id="KW-1185">Reference proteome</keyword>
<sequence length="124" mass="14093">MPENSKSTSVQLWPWQKRALENGHIEISATPLTALTNVATPNQRWWTESEMRRLIQLRNSGESWATITAQFPGRTLQGVKQTYRKRRFAPELQMQKEALAASSADPSHIADDSEKDNQSLKITT</sequence>
<feature type="region of interest" description="Disordered" evidence="1">
    <location>
        <begin position="94"/>
        <end position="124"/>
    </location>
</feature>
<proteinExistence type="predicted"/>
<dbReference type="InterPro" id="IPR001005">
    <property type="entry name" value="SANT/Myb"/>
</dbReference>
<accession>A0A8H4NEY6</accession>
<evidence type="ECO:0000313" key="4">
    <source>
        <dbReference type="Proteomes" id="UP000536711"/>
    </source>
</evidence>
<dbReference type="CDD" id="cd00167">
    <property type="entry name" value="SANT"/>
    <property type="match status" value="1"/>
</dbReference>